<feature type="compositionally biased region" description="Low complexity" evidence="10">
    <location>
        <begin position="80"/>
        <end position="95"/>
    </location>
</feature>
<dbReference type="RefSeq" id="WP_039334187.1">
    <property type="nucleotide sequence ID" value="NZ_JBNNWK010000014.1"/>
</dbReference>
<dbReference type="PRINTS" id="PR01506">
    <property type="entry name" value="TATBPROTEIN"/>
</dbReference>
<dbReference type="PANTHER" id="PTHR33162:SF1">
    <property type="entry name" value="SEC-INDEPENDENT PROTEIN TRANSLOCASE PROTEIN TATA, CHLOROPLASTIC"/>
    <property type="match status" value="1"/>
</dbReference>
<dbReference type="PANTHER" id="PTHR33162">
    <property type="entry name" value="SEC-INDEPENDENT PROTEIN TRANSLOCASE PROTEIN TATA, CHLOROPLASTIC"/>
    <property type="match status" value="1"/>
</dbReference>
<comment type="subunit">
    <text evidence="9">The Tat system comprises two distinct complexes: a TatABC complex, containing multiple copies of TatA, TatB and TatC subunits, and a separate TatA complex, containing only TatA subunits. Substrates initially bind to the TatABC complex, which probably triggers association of the separate TatA complex to form the active translocon.</text>
</comment>
<dbReference type="AlphaFoldDB" id="A0A0B8ZTW2"/>
<evidence type="ECO:0000313" key="12">
    <source>
        <dbReference type="EMBL" id="KHS46523.1"/>
    </source>
</evidence>
<dbReference type="Pfam" id="PF02416">
    <property type="entry name" value="TatA_B_E"/>
    <property type="match status" value="1"/>
</dbReference>
<evidence type="ECO:0000256" key="3">
    <source>
        <dbReference type="ARBA" id="ARBA00022475"/>
    </source>
</evidence>
<sequence>MFDIGASELLVLVIVAIVVIGPKDLPMALRTAGRWVAKMRRVSNHFKSGIETMIREAEMEEMERKWKEQNERIMRETAAQEAAAEAQGQTVAAAEDQNDPFPNPLPSDAPPSAADPVMIGPMPPEEKTARPEAPLP</sequence>
<keyword evidence="6 9" id="KW-1133">Transmembrane helix</keyword>
<evidence type="ECO:0000256" key="9">
    <source>
        <dbReference type="HAMAP-Rule" id="MF_00237"/>
    </source>
</evidence>
<feature type="region of interest" description="Disordered" evidence="10">
    <location>
        <begin position="80"/>
        <end position="136"/>
    </location>
</feature>
<evidence type="ECO:0000256" key="7">
    <source>
        <dbReference type="ARBA" id="ARBA00023010"/>
    </source>
</evidence>
<name>A0A0B8ZTW2_9SPHN</name>
<dbReference type="HAMAP" id="MF_00237">
    <property type="entry name" value="TatB"/>
    <property type="match status" value="1"/>
</dbReference>
<protein>
    <recommendedName>
        <fullName evidence="9">Sec-independent protein translocase protein TatB</fullName>
    </recommendedName>
</protein>
<dbReference type="InterPro" id="IPR018448">
    <property type="entry name" value="TatB"/>
</dbReference>
<keyword evidence="5 9" id="KW-0653">Protein transport</keyword>
<dbReference type="STRING" id="48936.NJ75_02114"/>
<evidence type="ECO:0000256" key="1">
    <source>
        <dbReference type="ARBA" id="ARBA00004167"/>
    </source>
</evidence>
<keyword evidence="2 9" id="KW-0813">Transport</keyword>
<dbReference type="InterPro" id="IPR003369">
    <property type="entry name" value="TatA/B/E"/>
</dbReference>
<keyword evidence="7 9" id="KW-0811">Translocation</keyword>
<dbReference type="Gene3D" id="1.20.5.3310">
    <property type="match status" value="1"/>
</dbReference>
<proteinExistence type="inferred from homology"/>
<gene>
    <name evidence="9" type="primary">tatB</name>
    <name evidence="12" type="ORF">NJ75_02114</name>
</gene>
<evidence type="ECO:0000256" key="5">
    <source>
        <dbReference type="ARBA" id="ARBA00022927"/>
    </source>
</evidence>
<keyword evidence="13" id="KW-1185">Reference proteome</keyword>
<comment type="similarity">
    <text evidence="9">Belongs to the TatB family.</text>
</comment>
<dbReference type="NCBIfam" id="TIGR01410">
    <property type="entry name" value="tatB"/>
    <property type="match status" value="1"/>
</dbReference>
<keyword evidence="4 9" id="KW-0812">Transmembrane</keyword>
<dbReference type="GO" id="GO:0033281">
    <property type="term" value="C:TAT protein transport complex"/>
    <property type="evidence" value="ECO:0007669"/>
    <property type="project" value="UniProtKB-UniRule"/>
</dbReference>
<feature type="transmembrane region" description="Helical" evidence="11">
    <location>
        <begin position="6"/>
        <end position="25"/>
    </location>
</feature>
<comment type="subcellular location">
    <subcellularLocation>
        <location evidence="9">Cell membrane</location>
        <topology evidence="9">Single-pass membrane protein</topology>
    </subcellularLocation>
    <subcellularLocation>
        <location evidence="1">Membrane</location>
        <topology evidence="1">Single-pass membrane protein</topology>
    </subcellularLocation>
</comment>
<dbReference type="PATRIC" id="fig|48936.3.peg.2122"/>
<dbReference type="GO" id="GO:0043953">
    <property type="term" value="P:protein transport by the Tat complex"/>
    <property type="evidence" value="ECO:0007669"/>
    <property type="project" value="UniProtKB-UniRule"/>
</dbReference>
<reference evidence="12 13" key="1">
    <citation type="submission" date="2014-10" db="EMBL/GenBank/DDBJ databases">
        <title>Draft genome sequence of Novosphingobium subterraneum DSM 12447.</title>
        <authorList>
            <person name="Gan H.M."/>
            <person name="Gan H.Y."/>
            <person name="Savka M.A."/>
        </authorList>
    </citation>
    <scope>NUCLEOTIDE SEQUENCE [LARGE SCALE GENOMIC DNA]</scope>
    <source>
        <strain evidence="12 13">DSM 12447</strain>
    </source>
</reference>
<evidence type="ECO:0000256" key="4">
    <source>
        <dbReference type="ARBA" id="ARBA00022692"/>
    </source>
</evidence>
<comment type="caution">
    <text evidence="12">The sequence shown here is derived from an EMBL/GenBank/DDBJ whole genome shotgun (WGS) entry which is preliminary data.</text>
</comment>
<evidence type="ECO:0000256" key="10">
    <source>
        <dbReference type="SAM" id="MobiDB-lite"/>
    </source>
</evidence>
<evidence type="ECO:0000256" key="8">
    <source>
        <dbReference type="ARBA" id="ARBA00023136"/>
    </source>
</evidence>
<evidence type="ECO:0000313" key="13">
    <source>
        <dbReference type="Proteomes" id="UP000031338"/>
    </source>
</evidence>
<keyword evidence="3 9" id="KW-1003">Cell membrane</keyword>
<accession>A0A0B8ZTW2</accession>
<organism evidence="12 13">
    <name type="scientific">Novosphingobium subterraneum</name>
    <dbReference type="NCBI Taxonomy" id="48936"/>
    <lineage>
        <taxon>Bacteria</taxon>
        <taxon>Pseudomonadati</taxon>
        <taxon>Pseudomonadota</taxon>
        <taxon>Alphaproteobacteria</taxon>
        <taxon>Sphingomonadales</taxon>
        <taxon>Sphingomonadaceae</taxon>
        <taxon>Novosphingobium</taxon>
    </lineage>
</organism>
<keyword evidence="8 9" id="KW-0472">Membrane</keyword>
<comment type="function">
    <text evidence="9">Part of the twin-arginine translocation (Tat) system that transports large folded proteins containing a characteristic twin-arginine motif in their signal peptide across membranes. Together with TatC, TatB is part of a receptor directly interacting with Tat signal peptides. TatB may form an oligomeric binding site that transiently accommodates folded Tat precursor proteins before their translocation.</text>
</comment>
<evidence type="ECO:0000256" key="11">
    <source>
        <dbReference type="SAM" id="Phobius"/>
    </source>
</evidence>
<dbReference type="Proteomes" id="UP000031338">
    <property type="component" value="Unassembled WGS sequence"/>
</dbReference>
<evidence type="ECO:0000256" key="2">
    <source>
        <dbReference type="ARBA" id="ARBA00022448"/>
    </source>
</evidence>
<dbReference type="EMBL" id="JRVC01000009">
    <property type="protein sequence ID" value="KHS46523.1"/>
    <property type="molecule type" value="Genomic_DNA"/>
</dbReference>
<evidence type="ECO:0000256" key="6">
    <source>
        <dbReference type="ARBA" id="ARBA00022989"/>
    </source>
</evidence>
<dbReference type="GO" id="GO:0008320">
    <property type="term" value="F:protein transmembrane transporter activity"/>
    <property type="evidence" value="ECO:0007669"/>
    <property type="project" value="UniProtKB-UniRule"/>
</dbReference>